<feature type="transmembrane region" description="Helical" evidence="1">
    <location>
        <begin position="73"/>
        <end position="104"/>
    </location>
</feature>
<dbReference type="Gene3D" id="1.20.120.1220">
    <property type="match status" value="1"/>
</dbReference>
<keyword evidence="4" id="KW-1185">Reference proteome</keyword>
<keyword evidence="1" id="KW-1133">Transmembrane helix</keyword>
<reference evidence="3 4" key="1">
    <citation type="journal article" date="2007" name="Appl. Environ. Microbiol.">
        <title>Isolation of key methanogens for global methane emission from rice paddy fields: a novel isolate affiliated with the clone cluster rice cluster I.</title>
        <authorList>
            <person name="Sakai S."/>
            <person name="Imachi H."/>
            <person name="Sekiguchi Y."/>
            <person name="Ohashi A."/>
            <person name="Harada H."/>
            <person name="Kamagata Y."/>
        </authorList>
    </citation>
    <scope>NUCLEOTIDE SEQUENCE [LARGE SCALE GENOMIC DNA]</scope>
    <source>
        <strain evidence="4">DSM 17711 / JCM 13418 / NBRC 101707 / SANAE</strain>
    </source>
</reference>
<dbReference type="Pfam" id="PF01478">
    <property type="entry name" value="Peptidase_A24"/>
    <property type="match status" value="1"/>
</dbReference>
<dbReference type="KEGG" id="mpd:MCP_2968"/>
<dbReference type="STRING" id="304371.MCP_2968"/>
<dbReference type="AlphaFoldDB" id="D1Z2W8"/>
<dbReference type="InterPro" id="IPR000045">
    <property type="entry name" value="Prepilin_IV_endopep_pep"/>
</dbReference>
<evidence type="ECO:0000256" key="1">
    <source>
        <dbReference type="SAM" id="Phobius"/>
    </source>
</evidence>
<protein>
    <recommendedName>
        <fullName evidence="2">Prepilin type IV endopeptidase peptidase domain-containing protein</fullName>
    </recommendedName>
</protein>
<evidence type="ECO:0000313" key="4">
    <source>
        <dbReference type="Proteomes" id="UP000001882"/>
    </source>
</evidence>
<proteinExistence type="predicted"/>
<sequence length="159" mass="16739">MLAGLAVAAAAVIDYRTMRIPNRLTIPLIAAGLALMAARGYPLGPAVLTCIVSYAYVYGLWKLRMWGGGDAKLVLGLFLMASPAYPPLYFIAAYSLCLAAVLLLKHGVYRPAVKSRHAGKGGPLSAEDIASLREQEEPMGPALLAACVSSVVLLGAVPW</sequence>
<dbReference type="Proteomes" id="UP000001882">
    <property type="component" value="Chromosome"/>
</dbReference>
<feature type="transmembrane region" description="Helical" evidence="1">
    <location>
        <begin position="43"/>
        <end position="61"/>
    </location>
</feature>
<reference evidence="4" key="3">
    <citation type="journal article" date="2011" name="PLoS ONE">
        <title>Genome sequence of a mesophilic hydrogenotrophic methanogen Methanocella paludicola, the first cultivated representative of the order Methanocellales.</title>
        <authorList>
            <person name="Sakai S."/>
            <person name="Takaki Y."/>
            <person name="Shimamura S."/>
            <person name="Sekine M."/>
            <person name="Tajima T."/>
            <person name="Kosugi H."/>
            <person name="Ichikawa N."/>
            <person name="Tasumi E."/>
            <person name="Hiraki A.T."/>
            <person name="Shimizu A."/>
            <person name="Kato Y."/>
            <person name="Nishiko R."/>
            <person name="Mori K."/>
            <person name="Fujita N."/>
            <person name="Imachi H."/>
            <person name="Takai K."/>
        </authorList>
    </citation>
    <scope>NUCLEOTIDE SEQUENCE [LARGE SCALE GENOMIC DNA]</scope>
    <source>
        <strain evidence="4">DSM 17711 / JCM 13418 / NBRC 101707 / SANAE</strain>
    </source>
</reference>
<keyword evidence="1" id="KW-0472">Membrane</keyword>
<accession>D1Z2W8</accession>
<evidence type="ECO:0000259" key="2">
    <source>
        <dbReference type="Pfam" id="PF01478"/>
    </source>
</evidence>
<dbReference type="GO" id="GO:0004190">
    <property type="term" value="F:aspartic-type endopeptidase activity"/>
    <property type="evidence" value="ECO:0007669"/>
    <property type="project" value="InterPro"/>
</dbReference>
<gene>
    <name evidence="3" type="ordered locus">MCP_2968</name>
</gene>
<reference evidence="3 4" key="2">
    <citation type="journal article" date="2008" name="Int. J. Syst. Evol. Microbiol.">
        <title>Methanocella paludicola gen. nov., sp. nov., a methane-producing archaeon, the first isolate of the lineage 'Rice Cluster I', and proposal of the new archaeal order Methanocellales ord. nov.</title>
        <authorList>
            <person name="Sakai S."/>
            <person name="Imachi H."/>
            <person name="Hanada S."/>
            <person name="Ohashi A."/>
            <person name="Harada H."/>
            <person name="Kamagata Y."/>
        </authorList>
    </citation>
    <scope>NUCLEOTIDE SEQUENCE [LARGE SCALE GENOMIC DNA]</scope>
    <source>
        <strain evidence="4">DSM 17711 / JCM 13418 / NBRC 101707 / SANAE</strain>
    </source>
</reference>
<evidence type="ECO:0000313" key="3">
    <source>
        <dbReference type="EMBL" id="BAI63040.1"/>
    </source>
</evidence>
<dbReference type="InParanoid" id="D1Z2W8"/>
<keyword evidence="1" id="KW-0812">Transmembrane</keyword>
<name>D1Z2W8_METPS</name>
<organism evidence="3 4">
    <name type="scientific">Methanocella paludicola (strain DSM 17711 / JCM 13418 / NBRC 101707 / SANAE)</name>
    <dbReference type="NCBI Taxonomy" id="304371"/>
    <lineage>
        <taxon>Archaea</taxon>
        <taxon>Methanobacteriati</taxon>
        <taxon>Methanobacteriota</taxon>
        <taxon>Stenosarchaea group</taxon>
        <taxon>Methanomicrobia</taxon>
        <taxon>Methanocellales</taxon>
        <taxon>Methanocellaceae</taxon>
        <taxon>Methanocella</taxon>
    </lineage>
</organism>
<dbReference type="eggNOG" id="arCOG02298">
    <property type="taxonomic scope" value="Archaea"/>
</dbReference>
<dbReference type="GO" id="GO:0016020">
    <property type="term" value="C:membrane"/>
    <property type="evidence" value="ECO:0007669"/>
    <property type="project" value="InterPro"/>
</dbReference>
<dbReference type="EMBL" id="AP011532">
    <property type="protein sequence ID" value="BAI63040.1"/>
    <property type="molecule type" value="Genomic_DNA"/>
</dbReference>
<feature type="domain" description="Prepilin type IV endopeptidase peptidase" evidence="2">
    <location>
        <begin position="4"/>
        <end position="100"/>
    </location>
</feature>
<dbReference type="PATRIC" id="fig|304371.9.peg.3038"/>